<dbReference type="EMBL" id="VTAV01000023">
    <property type="protein sequence ID" value="TYR31720.1"/>
    <property type="molecule type" value="Genomic_DNA"/>
</dbReference>
<dbReference type="PANTHER" id="PTHR30026:SF21">
    <property type="entry name" value="SLR1270 PROTEIN"/>
    <property type="match status" value="1"/>
</dbReference>
<comment type="caution">
    <text evidence="9">The sequence shown here is derived from an EMBL/GenBank/DDBJ whole genome shotgun (WGS) entry which is preliminary data.</text>
</comment>
<evidence type="ECO:0000256" key="6">
    <source>
        <dbReference type="ARBA" id="ARBA00023136"/>
    </source>
</evidence>
<keyword evidence="7" id="KW-0998">Cell outer membrane</keyword>
<comment type="similarity">
    <text evidence="2">Belongs to the outer membrane factor (OMF) (TC 1.B.17) family.</text>
</comment>
<dbReference type="InterPro" id="IPR003423">
    <property type="entry name" value="OMP_efflux"/>
</dbReference>
<evidence type="ECO:0000256" key="3">
    <source>
        <dbReference type="ARBA" id="ARBA00022448"/>
    </source>
</evidence>
<dbReference type="Gene3D" id="1.20.1600.10">
    <property type="entry name" value="Outer membrane efflux proteins (OEP)"/>
    <property type="match status" value="1"/>
</dbReference>
<evidence type="ECO:0000256" key="8">
    <source>
        <dbReference type="SAM" id="Coils"/>
    </source>
</evidence>
<keyword evidence="3" id="KW-0813">Transport</keyword>
<dbReference type="GO" id="GO:0009279">
    <property type="term" value="C:cell outer membrane"/>
    <property type="evidence" value="ECO:0007669"/>
    <property type="project" value="UniProtKB-SubCell"/>
</dbReference>
<dbReference type="PANTHER" id="PTHR30026">
    <property type="entry name" value="OUTER MEMBRANE PROTEIN TOLC"/>
    <property type="match status" value="1"/>
</dbReference>
<protein>
    <submittedName>
        <fullName evidence="9">TolC family protein</fullName>
    </submittedName>
</protein>
<organism evidence="9 10">
    <name type="scientific">Sphingobacterium phlebotomi</name>
    <dbReference type="NCBI Taxonomy" id="2605433"/>
    <lineage>
        <taxon>Bacteria</taxon>
        <taxon>Pseudomonadati</taxon>
        <taxon>Bacteroidota</taxon>
        <taxon>Sphingobacteriia</taxon>
        <taxon>Sphingobacteriales</taxon>
        <taxon>Sphingobacteriaceae</taxon>
        <taxon>Sphingobacterium</taxon>
    </lineage>
</organism>
<keyword evidence="5" id="KW-0812">Transmembrane</keyword>
<dbReference type="AlphaFoldDB" id="A0A5D4GYX8"/>
<keyword evidence="10" id="KW-1185">Reference proteome</keyword>
<evidence type="ECO:0000256" key="5">
    <source>
        <dbReference type="ARBA" id="ARBA00022692"/>
    </source>
</evidence>
<name>A0A5D4GYX8_9SPHI</name>
<evidence type="ECO:0000256" key="7">
    <source>
        <dbReference type="ARBA" id="ARBA00023237"/>
    </source>
</evidence>
<sequence>MRTVFISLIFIYFSGANIFGQTSPLSDYIEEGLDHNLVLQQKNLSLQRAMNALQVARSMYLPAIDLDVAYTHAKGGRSINLPVGDMLNPVYNTLNALTQSQAFPQIQNETINFLPQNYYDAKVRTVIPLINTDIAYNKQIKTDAVRLQESEVGVYKRELVKEIKEAYYRYISALEVEGIYRSSLELSHEGLRVNQKLLEAGKGLPAYVVRAKAEIAQIESQLAEAEKNIKNSSLYFNALLNRDADAFIEQDSTLFIEEKWSLQDESEIDISQREELLALQTGIAMQESALKMNKQYLVPKVSGFLDLGSQAEGLKFNQDSRYFMVGLTLSMPLFQGNRNRLKIEETKIDLAETWNRKAQAEQQLTLAAQVARNDVLAALKNYEKSKAQLEAASTYQRLIQRGYNEGVNSYMEAIDARSQYTAAKLSVNISQLQMLAALAKLERESATFQIPQP</sequence>
<evidence type="ECO:0000313" key="10">
    <source>
        <dbReference type="Proteomes" id="UP000322362"/>
    </source>
</evidence>
<evidence type="ECO:0000256" key="2">
    <source>
        <dbReference type="ARBA" id="ARBA00007613"/>
    </source>
</evidence>
<keyword evidence="6" id="KW-0472">Membrane</keyword>
<dbReference type="RefSeq" id="WP_148921118.1">
    <property type="nucleotide sequence ID" value="NZ_VTAV01000023.1"/>
</dbReference>
<dbReference type="SUPFAM" id="SSF56954">
    <property type="entry name" value="Outer membrane efflux proteins (OEP)"/>
    <property type="match status" value="1"/>
</dbReference>
<evidence type="ECO:0000256" key="4">
    <source>
        <dbReference type="ARBA" id="ARBA00022452"/>
    </source>
</evidence>
<keyword evidence="4" id="KW-1134">Transmembrane beta strand</keyword>
<dbReference type="GO" id="GO:0015288">
    <property type="term" value="F:porin activity"/>
    <property type="evidence" value="ECO:0007669"/>
    <property type="project" value="TreeGrafter"/>
</dbReference>
<dbReference type="GO" id="GO:0015562">
    <property type="term" value="F:efflux transmembrane transporter activity"/>
    <property type="evidence" value="ECO:0007669"/>
    <property type="project" value="InterPro"/>
</dbReference>
<comment type="subcellular location">
    <subcellularLocation>
        <location evidence="1">Cell outer membrane</location>
    </subcellularLocation>
</comment>
<proteinExistence type="inferred from homology"/>
<keyword evidence="8" id="KW-0175">Coiled coil</keyword>
<dbReference type="Proteomes" id="UP000322362">
    <property type="component" value="Unassembled WGS sequence"/>
</dbReference>
<accession>A0A5D4GYX8</accession>
<dbReference type="InterPro" id="IPR051906">
    <property type="entry name" value="TolC-like"/>
</dbReference>
<reference evidence="9 10" key="1">
    <citation type="submission" date="2019-08" db="EMBL/GenBank/DDBJ databases">
        <title>Phlebobacter frassis gen. nov. sp. nov., a new member of family Sphingobacteriaceae isolated from sand fly rearing media.</title>
        <authorList>
            <person name="Kakumanu M.L."/>
            <person name="Marayati B.F."/>
            <person name="Wada-Katsumata A."/>
            <person name="Wasserberg G."/>
            <person name="Schal C."/>
            <person name="Apperson C.S."/>
            <person name="Ponnusamy L."/>
        </authorList>
    </citation>
    <scope>NUCLEOTIDE SEQUENCE [LARGE SCALE GENOMIC DNA]</scope>
    <source>
        <strain evidence="9 10">SSI9</strain>
    </source>
</reference>
<evidence type="ECO:0000256" key="1">
    <source>
        <dbReference type="ARBA" id="ARBA00004442"/>
    </source>
</evidence>
<evidence type="ECO:0000313" key="9">
    <source>
        <dbReference type="EMBL" id="TYR31720.1"/>
    </source>
</evidence>
<dbReference type="GO" id="GO:1990281">
    <property type="term" value="C:efflux pump complex"/>
    <property type="evidence" value="ECO:0007669"/>
    <property type="project" value="TreeGrafter"/>
</dbReference>
<gene>
    <name evidence="9" type="ORF">FXV77_20520</name>
</gene>
<dbReference type="Pfam" id="PF02321">
    <property type="entry name" value="OEP"/>
    <property type="match status" value="1"/>
</dbReference>
<feature type="coiled-coil region" evidence="8">
    <location>
        <begin position="208"/>
        <end position="235"/>
    </location>
</feature>